<reference evidence="3" key="1">
    <citation type="submission" date="2020-05" db="EMBL/GenBank/DDBJ databases">
        <authorList>
            <person name="Chiriac C."/>
            <person name="Salcher M."/>
            <person name="Ghai R."/>
            <person name="Kavagutti S V."/>
        </authorList>
    </citation>
    <scope>NUCLEOTIDE SEQUENCE</scope>
</reference>
<dbReference type="InterPro" id="IPR050564">
    <property type="entry name" value="F420-G6PD/mer"/>
</dbReference>
<gene>
    <name evidence="3" type="ORF">UFOPK3001_00158</name>
    <name evidence="4" type="ORF">UFOPK3954_00610</name>
</gene>
<dbReference type="EMBL" id="CAFAAJ010000006">
    <property type="protein sequence ID" value="CAB4790078.1"/>
    <property type="molecule type" value="Genomic_DNA"/>
</dbReference>
<organism evidence="3">
    <name type="scientific">freshwater metagenome</name>
    <dbReference type="NCBI Taxonomy" id="449393"/>
    <lineage>
        <taxon>unclassified sequences</taxon>
        <taxon>metagenomes</taxon>
        <taxon>ecological metagenomes</taxon>
    </lineage>
</organism>
<evidence type="ECO:0000259" key="2">
    <source>
        <dbReference type="Pfam" id="PF00296"/>
    </source>
</evidence>
<evidence type="ECO:0000313" key="3">
    <source>
        <dbReference type="EMBL" id="CAB4790078.1"/>
    </source>
</evidence>
<dbReference type="InterPro" id="IPR036661">
    <property type="entry name" value="Luciferase-like_sf"/>
</dbReference>
<sequence>MTVDVTCAFATQLATPDHIVVAEKLGYTRAWCYDSPALYPDVWVQLCRAAERTSTIGLGPGVLIPSLRHPMTTAAAVATLVDAAGASRVQVGVGTGFTGRFTLGKKPLKWAYVKEYVEVVQALLRGDVTTWDGAKIQMIHPGMCAPDRPINVAWVIGAAGPKGYAVAKELGAGLFLGGAAPEPGRGRQILLHFGTVLDDGESPNSDRVIDAAGHGAAVYFHFFHENGLGVEKLPGGAQWLAAYQDVPDDVKHLAIHDLHLIGVSERDRPLITGDLITAMGGCYSPARLREMLAEWETNGVTEIGYQPAGPDIPRELEAFMNAARG</sequence>
<dbReference type="PANTHER" id="PTHR43244">
    <property type="match status" value="1"/>
</dbReference>
<accession>A0A6J6X4H7</accession>
<keyword evidence="1" id="KW-0560">Oxidoreductase</keyword>
<proteinExistence type="predicted"/>
<evidence type="ECO:0000256" key="1">
    <source>
        <dbReference type="ARBA" id="ARBA00023002"/>
    </source>
</evidence>
<dbReference type="GO" id="GO:0016705">
    <property type="term" value="F:oxidoreductase activity, acting on paired donors, with incorporation or reduction of molecular oxygen"/>
    <property type="evidence" value="ECO:0007669"/>
    <property type="project" value="InterPro"/>
</dbReference>
<dbReference type="InterPro" id="IPR011251">
    <property type="entry name" value="Luciferase-like_dom"/>
</dbReference>
<dbReference type="AlphaFoldDB" id="A0A6J6X4H7"/>
<dbReference type="PANTHER" id="PTHR43244:SF1">
    <property type="entry name" value="5,10-METHYLENETETRAHYDROMETHANOPTERIN REDUCTASE"/>
    <property type="match status" value="1"/>
</dbReference>
<dbReference type="Gene3D" id="3.20.20.30">
    <property type="entry name" value="Luciferase-like domain"/>
    <property type="match status" value="1"/>
</dbReference>
<evidence type="ECO:0000313" key="4">
    <source>
        <dbReference type="EMBL" id="CAB4982442.1"/>
    </source>
</evidence>
<name>A0A6J6X4H7_9ZZZZ</name>
<dbReference type="EMBL" id="CAFBON010000047">
    <property type="protein sequence ID" value="CAB4982442.1"/>
    <property type="molecule type" value="Genomic_DNA"/>
</dbReference>
<dbReference type="SUPFAM" id="SSF51679">
    <property type="entry name" value="Bacterial luciferase-like"/>
    <property type="match status" value="1"/>
</dbReference>
<dbReference type="Pfam" id="PF00296">
    <property type="entry name" value="Bac_luciferase"/>
    <property type="match status" value="1"/>
</dbReference>
<protein>
    <submittedName>
        <fullName evidence="3">Unannotated protein</fullName>
    </submittedName>
</protein>
<feature type="domain" description="Luciferase-like" evidence="2">
    <location>
        <begin position="17"/>
        <end position="183"/>
    </location>
</feature>